<dbReference type="SUPFAM" id="SSF55729">
    <property type="entry name" value="Acyl-CoA N-acyltransferases (Nat)"/>
    <property type="match status" value="1"/>
</dbReference>
<dbReference type="EMBL" id="JBHSRD010000002">
    <property type="protein sequence ID" value="MFC6005770.1"/>
    <property type="molecule type" value="Genomic_DNA"/>
</dbReference>
<organism evidence="4 5">
    <name type="scientific">Angustibacter luteus</name>
    <dbReference type="NCBI Taxonomy" id="658456"/>
    <lineage>
        <taxon>Bacteria</taxon>
        <taxon>Bacillati</taxon>
        <taxon>Actinomycetota</taxon>
        <taxon>Actinomycetes</taxon>
        <taxon>Kineosporiales</taxon>
        <taxon>Kineosporiaceae</taxon>
    </lineage>
</organism>
<keyword evidence="1 4" id="KW-0808">Transferase</keyword>
<dbReference type="PANTHER" id="PTHR43877">
    <property type="entry name" value="AMINOALKYLPHOSPHONATE N-ACETYLTRANSFERASE-RELATED-RELATED"/>
    <property type="match status" value="1"/>
</dbReference>
<dbReference type="PROSITE" id="PS51186">
    <property type="entry name" value="GNAT"/>
    <property type="match status" value="1"/>
</dbReference>
<keyword evidence="5" id="KW-1185">Reference proteome</keyword>
<dbReference type="InterPro" id="IPR016181">
    <property type="entry name" value="Acyl_CoA_acyltransferase"/>
</dbReference>
<feature type="domain" description="N-acetyltransferase" evidence="3">
    <location>
        <begin position="20"/>
        <end position="159"/>
    </location>
</feature>
<dbReference type="GO" id="GO:0016746">
    <property type="term" value="F:acyltransferase activity"/>
    <property type="evidence" value="ECO:0007669"/>
    <property type="project" value="UniProtKB-KW"/>
</dbReference>
<evidence type="ECO:0000259" key="3">
    <source>
        <dbReference type="PROSITE" id="PS51186"/>
    </source>
</evidence>
<dbReference type="PANTHER" id="PTHR43877:SF2">
    <property type="entry name" value="AMINOALKYLPHOSPHONATE N-ACETYLTRANSFERASE-RELATED"/>
    <property type="match status" value="1"/>
</dbReference>
<dbReference type="RefSeq" id="WP_345716647.1">
    <property type="nucleotide sequence ID" value="NZ_BAABFP010000005.1"/>
</dbReference>
<keyword evidence="2 4" id="KW-0012">Acyltransferase</keyword>
<protein>
    <submittedName>
        <fullName evidence="4">GNAT family N-acetyltransferase</fullName>
        <ecNumber evidence="4">2.3.1.-</ecNumber>
    </submittedName>
</protein>
<dbReference type="InterPro" id="IPR000182">
    <property type="entry name" value="GNAT_dom"/>
</dbReference>
<dbReference type="CDD" id="cd04301">
    <property type="entry name" value="NAT_SF"/>
    <property type="match status" value="1"/>
</dbReference>
<dbReference type="Pfam" id="PF00583">
    <property type="entry name" value="Acetyltransf_1"/>
    <property type="match status" value="1"/>
</dbReference>
<evidence type="ECO:0000256" key="1">
    <source>
        <dbReference type="ARBA" id="ARBA00022679"/>
    </source>
</evidence>
<proteinExistence type="predicted"/>
<dbReference type="InterPro" id="IPR050832">
    <property type="entry name" value="Bact_Acetyltransf"/>
</dbReference>
<evidence type="ECO:0000313" key="4">
    <source>
        <dbReference type="EMBL" id="MFC6005770.1"/>
    </source>
</evidence>
<evidence type="ECO:0000256" key="2">
    <source>
        <dbReference type="ARBA" id="ARBA00023315"/>
    </source>
</evidence>
<reference evidence="5" key="1">
    <citation type="journal article" date="2019" name="Int. J. Syst. Evol. Microbiol.">
        <title>The Global Catalogue of Microorganisms (GCM) 10K type strain sequencing project: providing services to taxonomists for standard genome sequencing and annotation.</title>
        <authorList>
            <consortium name="The Broad Institute Genomics Platform"/>
            <consortium name="The Broad Institute Genome Sequencing Center for Infectious Disease"/>
            <person name="Wu L."/>
            <person name="Ma J."/>
        </authorList>
    </citation>
    <scope>NUCLEOTIDE SEQUENCE [LARGE SCALE GENOMIC DNA]</scope>
    <source>
        <strain evidence="5">KACC 14249</strain>
    </source>
</reference>
<dbReference type="EC" id="2.3.1.-" evidence="4"/>
<sequence length="159" mass="18067">MTDDVTLVDLAGEELATYLVHLEKSYADDMHRLGGVPIDEAREKSRRSMAELFPDGQPAEGNQLWRAQDPEGATVGILWLARRDDGAGDPYAWIYDIEVEESRRGQGWGRQLMRAAERISREWGLRSLRLNVFGDNATARNLYRSQGFREQAVQMAKDL</sequence>
<name>A0ABW1JAB4_9ACTN</name>
<gene>
    <name evidence="4" type="ORF">ACFQDO_01395</name>
</gene>
<comment type="caution">
    <text evidence="4">The sequence shown here is derived from an EMBL/GenBank/DDBJ whole genome shotgun (WGS) entry which is preliminary data.</text>
</comment>
<dbReference type="Proteomes" id="UP001596189">
    <property type="component" value="Unassembled WGS sequence"/>
</dbReference>
<dbReference type="Gene3D" id="3.40.630.30">
    <property type="match status" value="1"/>
</dbReference>
<accession>A0ABW1JAB4</accession>
<evidence type="ECO:0000313" key="5">
    <source>
        <dbReference type="Proteomes" id="UP001596189"/>
    </source>
</evidence>